<dbReference type="AlphaFoldDB" id="A0A382PLP1"/>
<dbReference type="PROSITE" id="PS50887">
    <property type="entry name" value="GGDEF"/>
    <property type="match status" value="1"/>
</dbReference>
<gene>
    <name evidence="2" type="ORF">METZ01_LOCUS326429</name>
</gene>
<reference evidence="2" key="1">
    <citation type="submission" date="2018-05" db="EMBL/GenBank/DDBJ databases">
        <authorList>
            <person name="Lanie J.A."/>
            <person name="Ng W.-L."/>
            <person name="Kazmierczak K.M."/>
            <person name="Andrzejewski T.M."/>
            <person name="Davidsen T.M."/>
            <person name="Wayne K.J."/>
            <person name="Tettelin H."/>
            <person name="Glass J.I."/>
            <person name="Rusch D."/>
            <person name="Podicherti R."/>
            <person name="Tsui H.-C.T."/>
            <person name="Winkler M.E."/>
        </authorList>
    </citation>
    <scope>NUCLEOTIDE SEQUENCE</scope>
</reference>
<dbReference type="NCBIfam" id="TIGR00254">
    <property type="entry name" value="GGDEF"/>
    <property type="match status" value="1"/>
</dbReference>
<dbReference type="InterPro" id="IPR043128">
    <property type="entry name" value="Rev_trsase/Diguanyl_cyclase"/>
</dbReference>
<dbReference type="Gene3D" id="3.30.70.270">
    <property type="match status" value="1"/>
</dbReference>
<dbReference type="EMBL" id="UINC01107875">
    <property type="protein sequence ID" value="SVC73575.1"/>
    <property type="molecule type" value="Genomic_DNA"/>
</dbReference>
<organism evidence="2">
    <name type="scientific">marine metagenome</name>
    <dbReference type="NCBI Taxonomy" id="408172"/>
    <lineage>
        <taxon>unclassified sequences</taxon>
        <taxon>metagenomes</taxon>
        <taxon>ecological metagenomes</taxon>
    </lineage>
</organism>
<evidence type="ECO:0000259" key="1">
    <source>
        <dbReference type="PROSITE" id="PS50887"/>
    </source>
</evidence>
<feature type="domain" description="GGDEF" evidence="1">
    <location>
        <begin position="69"/>
        <end position="141"/>
    </location>
</feature>
<protein>
    <recommendedName>
        <fullName evidence="1">GGDEF domain-containing protein</fullName>
    </recommendedName>
</protein>
<feature type="non-terminal residue" evidence="2">
    <location>
        <position position="141"/>
    </location>
</feature>
<accession>A0A382PLP1</accession>
<dbReference type="InterPro" id="IPR000160">
    <property type="entry name" value="GGDEF_dom"/>
</dbReference>
<dbReference type="InterPro" id="IPR029787">
    <property type="entry name" value="Nucleotide_cyclase"/>
</dbReference>
<evidence type="ECO:0000313" key="2">
    <source>
        <dbReference type="EMBL" id="SVC73575.1"/>
    </source>
</evidence>
<proteinExistence type="predicted"/>
<dbReference type="SUPFAM" id="SSF55073">
    <property type="entry name" value="Nucleotide cyclase"/>
    <property type="match status" value="1"/>
</dbReference>
<dbReference type="Pfam" id="PF00990">
    <property type="entry name" value="GGDEF"/>
    <property type="match status" value="1"/>
</dbReference>
<sequence length="141" mass="15485">MTESTDNNLVPKLQAEIARLEEEGDKLRASNRRWMRIAGTDSHTGLPNKVFFTTAMLPQAISTANADGQPLGCVMVSPDRLGEYNAKYGRTGGDQIVKGVADFLSENVETDEKLVHHDGANFILLVPNGDVTRSKRRCLTL</sequence>
<name>A0A382PLP1_9ZZZZ</name>